<feature type="domain" description="Protein kinase" evidence="1">
    <location>
        <begin position="1"/>
        <end position="121"/>
    </location>
</feature>
<dbReference type="Pfam" id="PF07714">
    <property type="entry name" value="PK_Tyr_Ser-Thr"/>
    <property type="match status" value="1"/>
</dbReference>
<keyword evidence="3" id="KW-1185">Reference proteome</keyword>
<dbReference type="GO" id="GO:0004672">
    <property type="term" value="F:protein kinase activity"/>
    <property type="evidence" value="ECO:0007669"/>
    <property type="project" value="InterPro"/>
</dbReference>
<sequence length="312" mass="35940">MTQNQCHHLFRFVQYFDPQYLQDLELYKLDKSSDIYSIGVLLWELSSGKIPFESESPFGFDCINAIVCGKRETEVIGTLQEYSMIYRDCWKHYSNQRPNIQHVVSCLDKISFQADIFQLFIDQFNITANSSQTVSKLNQYFENNQINPIIIFDQLTDQDYNSSMIGYFYEHGIGTEIDYYKAFELYNNSSNNDIKNIVSNPLDDLLLMNSFKVNNLIIGKILLGLLYSSGRGVAINKSIAFKLFLEVLTELTKVKLQNQNVAYVNFNMHMPAIETFAASLTFPTLDDYLNFALLDNAEILNEHNGVFQPDAN</sequence>
<dbReference type="InterPro" id="IPR011990">
    <property type="entry name" value="TPR-like_helical_dom_sf"/>
</dbReference>
<evidence type="ECO:0000259" key="1">
    <source>
        <dbReference type="PROSITE" id="PS50011"/>
    </source>
</evidence>
<dbReference type="Proteomes" id="UP000439903">
    <property type="component" value="Unassembled WGS sequence"/>
</dbReference>
<protein>
    <submittedName>
        <fullName evidence="2">Kinase-like domain-containing protein</fullName>
    </submittedName>
</protein>
<organism evidence="2 3">
    <name type="scientific">Gigaspora margarita</name>
    <dbReference type="NCBI Taxonomy" id="4874"/>
    <lineage>
        <taxon>Eukaryota</taxon>
        <taxon>Fungi</taxon>
        <taxon>Fungi incertae sedis</taxon>
        <taxon>Mucoromycota</taxon>
        <taxon>Glomeromycotina</taxon>
        <taxon>Glomeromycetes</taxon>
        <taxon>Diversisporales</taxon>
        <taxon>Gigasporaceae</taxon>
        <taxon>Gigaspora</taxon>
    </lineage>
</organism>
<dbReference type="InterPro" id="IPR000719">
    <property type="entry name" value="Prot_kinase_dom"/>
</dbReference>
<dbReference type="SUPFAM" id="SSF81901">
    <property type="entry name" value="HCP-like"/>
    <property type="match status" value="1"/>
</dbReference>
<accession>A0A8H4ARK2</accession>
<name>A0A8H4ARK2_GIGMA</name>
<dbReference type="GO" id="GO:0005524">
    <property type="term" value="F:ATP binding"/>
    <property type="evidence" value="ECO:0007669"/>
    <property type="project" value="InterPro"/>
</dbReference>
<dbReference type="EMBL" id="WTPW01000301">
    <property type="protein sequence ID" value="KAF0525306.1"/>
    <property type="molecule type" value="Genomic_DNA"/>
</dbReference>
<dbReference type="Gene3D" id="1.10.510.10">
    <property type="entry name" value="Transferase(Phosphotransferase) domain 1"/>
    <property type="match status" value="1"/>
</dbReference>
<reference evidence="2 3" key="1">
    <citation type="journal article" date="2019" name="Environ. Microbiol.">
        <title>At the nexus of three kingdoms: the genome of the mycorrhizal fungus Gigaspora margarita provides insights into plant, endobacterial and fungal interactions.</title>
        <authorList>
            <person name="Venice F."/>
            <person name="Ghignone S."/>
            <person name="Salvioli di Fossalunga A."/>
            <person name="Amselem J."/>
            <person name="Novero M."/>
            <person name="Xianan X."/>
            <person name="Sedzielewska Toro K."/>
            <person name="Morin E."/>
            <person name="Lipzen A."/>
            <person name="Grigoriev I.V."/>
            <person name="Henrissat B."/>
            <person name="Martin F.M."/>
            <person name="Bonfante P."/>
        </authorList>
    </citation>
    <scope>NUCLEOTIDE SEQUENCE [LARGE SCALE GENOMIC DNA]</scope>
    <source>
        <strain evidence="2 3">BEG34</strain>
    </source>
</reference>
<evidence type="ECO:0000313" key="2">
    <source>
        <dbReference type="EMBL" id="KAF0525306.1"/>
    </source>
</evidence>
<dbReference type="Gene3D" id="1.25.40.10">
    <property type="entry name" value="Tetratricopeptide repeat domain"/>
    <property type="match status" value="1"/>
</dbReference>
<evidence type="ECO:0000313" key="3">
    <source>
        <dbReference type="Proteomes" id="UP000439903"/>
    </source>
</evidence>
<comment type="caution">
    <text evidence="2">The sequence shown here is derived from an EMBL/GenBank/DDBJ whole genome shotgun (WGS) entry which is preliminary data.</text>
</comment>
<dbReference type="InterPro" id="IPR001245">
    <property type="entry name" value="Ser-Thr/Tyr_kinase_cat_dom"/>
</dbReference>
<dbReference type="SUPFAM" id="SSF56112">
    <property type="entry name" value="Protein kinase-like (PK-like)"/>
    <property type="match status" value="1"/>
</dbReference>
<keyword evidence="2" id="KW-0418">Kinase</keyword>
<keyword evidence="2" id="KW-0808">Transferase</keyword>
<dbReference type="PROSITE" id="PS50011">
    <property type="entry name" value="PROTEIN_KINASE_DOM"/>
    <property type="match status" value="1"/>
</dbReference>
<proteinExistence type="predicted"/>
<dbReference type="OrthoDB" id="1911848at2759"/>
<dbReference type="InterPro" id="IPR011009">
    <property type="entry name" value="Kinase-like_dom_sf"/>
</dbReference>
<dbReference type="AlphaFoldDB" id="A0A8H4ARK2"/>
<gene>
    <name evidence="2" type="ORF">F8M41_014642</name>
</gene>